<dbReference type="Proteomes" id="UP000798662">
    <property type="component" value="Chromosome 2"/>
</dbReference>
<dbReference type="EMBL" id="CM020619">
    <property type="protein sequence ID" value="KAK1864792.1"/>
    <property type="molecule type" value="Genomic_DNA"/>
</dbReference>
<gene>
    <name evidence="1" type="ORF">I4F81_007334</name>
</gene>
<evidence type="ECO:0000313" key="2">
    <source>
        <dbReference type="Proteomes" id="UP000798662"/>
    </source>
</evidence>
<sequence length="642" mass="65807">MAHLRAATAASAVRRSSAVAFAAVPAVGRAGARARGSALLRRPSAAAAVTAAAAARRPADLRGIPPAAAGGAARSESARHCAAGGVRMLSAEGGAPPGGPAAAPPTAAAAPVNGDAAAAVVPPASAPAGAALTAASLVPGERLRIKVVLAAGTALLGSTVTVKGWVRTVRSQKTFAFLSVNDGSVVTSLQVVVPPECAAFTSVLPSLSTGASVAVTGVVVESPGAGQEVEVQATDVELLGGCPADGYPLQKKRHSLEFLRGIAHLRGRSNVGGAVARVRSALAVGTHAYFGGRGFVYVSTPIITGSDCEGAGEMFRVSAGRSGGEAPAVAADTEEGGAPTSGDGEAAEAAAEADEFFGKPAYLTVSGQLSGEAYATALSDIYTFGPTFRAENSNTSRHLSEFWMIEPELAFATLPDAMASAESYVRTVVGSALETCATDLAYLDKTFQPGLVDALTAVANTPFARLSYTEAVDILAAADAAQANTKAGKKKAAKGKPAGLFEFPVSWGVDLASEHERYLAEVHVGGPVFVYNYPAGIKAWYMRENREDGGKTVEAMDLLVPGIGELVGGSAREDDLGVCERKIRDGGLELDGYRWYLDLRRYGSVPHAGYGVGFERLVQFVTGMENIRDVIPFPRYPGSAEF</sequence>
<accession>A0ACC3C4R0</accession>
<proteinExistence type="predicted"/>
<name>A0ACC3C4R0_PYRYE</name>
<evidence type="ECO:0000313" key="1">
    <source>
        <dbReference type="EMBL" id="KAK1864792.1"/>
    </source>
</evidence>
<organism evidence="1 2">
    <name type="scientific">Pyropia yezoensis</name>
    <name type="common">Susabi-nori</name>
    <name type="synonym">Porphyra yezoensis</name>
    <dbReference type="NCBI Taxonomy" id="2788"/>
    <lineage>
        <taxon>Eukaryota</taxon>
        <taxon>Rhodophyta</taxon>
        <taxon>Bangiophyceae</taxon>
        <taxon>Bangiales</taxon>
        <taxon>Bangiaceae</taxon>
        <taxon>Pyropia</taxon>
    </lineage>
</organism>
<reference evidence="1" key="1">
    <citation type="submission" date="2019-11" db="EMBL/GenBank/DDBJ databases">
        <title>Nori genome reveals adaptations in red seaweeds to the harsh intertidal environment.</title>
        <authorList>
            <person name="Wang D."/>
            <person name="Mao Y."/>
        </authorList>
    </citation>
    <scope>NUCLEOTIDE SEQUENCE</scope>
    <source>
        <tissue evidence="1">Gametophyte</tissue>
    </source>
</reference>
<keyword evidence="2" id="KW-1185">Reference proteome</keyword>
<protein>
    <submittedName>
        <fullName evidence="1">Uncharacterized protein</fullName>
    </submittedName>
</protein>
<comment type="caution">
    <text evidence="1">The sequence shown here is derived from an EMBL/GenBank/DDBJ whole genome shotgun (WGS) entry which is preliminary data.</text>
</comment>